<dbReference type="Proteomes" id="UP000766486">
    <property type="component" value="Unassembled WGS sequence"/>
</dbReference>
<dbReference type="Gene3D" id="3.30.9.30">
    <property type="match status" value="1"/>
</dbReference>
<keyword evidence="3" id="KW-1185">Reference proteome</keyword>
<evidence type="ECO:0000256" key="1">
    <source>
        <dbReference type="SAM" id="Phobius"/>
    </source>
</evidence>
<dbReference type="SUPFAM" id="SSF54373">
    <property type="entry name" value="FAD-linked reductases, C-terminal domain"/>
    <property type="match status" value="1"/>
</dbReference>
<accession>A0ABY6V1T4</accession>
<evidence type="ECO:0000313" key="3">
    <source>
        <dbReference type="Proteomes" id="UP000766486"/>
    </source>
</evidence>
<keyword evidence="1" id="KW-0472">Membrane</keyword>
<proteinExistence type="predicted"/>
<keyword evidence="1" id="KW-1133">Transmembrane helix</keyword>
<keyword evidence="1" id="KW-0812">Transmembrane</keyword>
<gene>
    <name evidence="2" type="ORF">CLO192961_LOCUS481600</name>
</gene>
<comment type="caution">
    <text evidence="2">The sequence shown here is derived from an EMBL/GenBank/DDBJ whole genome shotgun (WGS) entry which is preliminary data.</text>
</comment>
<organism evidence="2 3">
    <name type="scientific">Bionectria ochroleuca</name>
    <name type="common">Gliocladium roseum</name>
    <dbReference type="NCBI Taxonomy" id="29856"/>
    <lineage>
        <taxon>Eukaryota</taxon>
        <taxon>Fungi</taxon>
        <taxon>Dikarya</taxon>
        <taxon>Ascomycota</taxon>
        <taxon>Pezizomycotina</taxon>
        <taxon>Sordariomycetes</taxon>
        <taxon>Hypocreomycetidae</taxon>
        <taxon>Hypocreales</taxon>
        <taxon>Bionectriaceae</taxon>
        <taxon>Clonostachys</taxon>
    </lineage>
</organism>
<dbReference type="EMBL" id="CABFNS010001036">
    <property type="protein sequence ID" value="VUC37720.1"/>
    <property type="molecule type" value="Genomic_DNA"/>
</dbReference>
<protein>
    <submittedName>
        <fullName evidence="2">Uncharacterized protein</fullName>
    </submittedName>
</protein>
<name>A0ABY6V1T4_BIOOC</name>
<feature type="transmembrane region" description="Helical" evidence="1">
    <location>
        <begin position="12"/>
        <end position="33"/>
    </location>
</feature>
<evidence type="ECO:0000313" key="2">
    <source>
        <dbReference type="EMBL" id="VUC37720.1"/>
    </source>
</evidence>
<sequence>MPSIVQIFIMQIFIVLYLASRLLMALSLAPGLWCWGGVDKPASRTGFAAYRAVVDTERMRINPDTAWLLEAGINIWIGEDRHVMTYCIAGGMSFNMVLSHGDHNDPRAWGPHRAVEYMSHCHDQENDQMAAPKRPVPSYLNIAERKTGSAG</sequence>
<reference evidence="2 3" key="1">
    <citation type="submission" date="2019-06" db="EMBL/GenBank/DDBJ databases">
        <authorList>
            <person name="Broberg M."/>
        </authorList>
    </citation>
    <scope>NUCLEOTIDE SEQUENCE [LARGE SCALE GENOMIC DNA]</scope>
</reference>